<dbReference type="EMBL" id="JAUQUB010000003">
    <property type="protein sequence ID" value="MDO7883104.1"/>
    <property type="molecule type" value="Genomic_DNA"/>
</dbReference>
<keyword evidence="1" id="KW-0812">Transmembrane</keyword>
<accession>A0ABT9BR41</accession>
<reference evidence="2 3" key="1">
    <citation type="submission" date="2023-07" db="EMBL/GenBank/DDBJ databases">
        <title>Protaetiibacter sp. nov WY-16 isolated from soil.</title>
        <authorList>
            <person name="Liu B."/>
            <person name="Wan Y."/>
        </authorList>
    </citation>
    <scope>NUCLEOTIDE SEQUENCE [LARGE SCALE GENOMIC DNA]</scope>
    <source>
        <strain evidence="2 3">WY-16</strain>
    </source>
</reference>
<protein>
    <recommendedName>
        <fullName evidence="4">DUF2568 domain-containing protein</fullName>
    </recommendedName>
</protein>
<organism evidence="2 3">
    <name type="scientific">Antiquaquibacter soli</name>
    <dbReference type="NCBI Taxonomy" id="3064523"/>
    <lineage>
        <taxon>Bacteria</taxon>
        <taxon>Bacillati</taxon>
        <taxon>Actinomycetota</taxon>
        <taxon>Actinomycetes</taxon>
        <taxon>Micrococcales</taxon>
        <taxon>Microbacteriaceae</taxon>
        <taxon>Antiquaquibacter</taxon>
    </lineage>
</organism>
<feature type="transmembrane region" description="Helical" evidence="1">
    <location>
        <begin position="7"/>
        <end position="23"/>
    </location>
</feature>
<keyword evidence="1" id="KW-1133">Transmembrane helix</keyword>
<dbReference type="Proteomes" id="UP001241072">
    <property type="component" value="Unassembled WGS sequence"/>
</dbReference>
<name>A0ABT9BR41_9MICO</name>
<feature type="transmembrane region" description="Helical" evidence="1">
    <location>
        <begin position="29"/>
        <end position="48"/>
    </location>
</feature>
<comment type="caution">
    <text evidence="2">The sequence shown here is derived from an EMBL/GenBank/DDBJ whole genome shotgun (WGS) entry which is preliminary data.</text>
</comment>
<sequence length="165" mass="16588">MSPLTRVWVSFAAIGAGLIHVALVVGAPAWAAVLVGMLGLAEFVWGAITFSRDAPPVPRVALVVALVPVLLWVVGLVTRTVPETFAPLSLGVASLFTLFVAAALGVHLRSGPRAGIPGTVRFAVGLVAALVVVVALTLPALGATVVGGGHPGGVESPFDEHGHSG</sequence>
<gene>
    <name evidence="2" type="ORF">Q5716_12775</name>
</gene>
<dbReference type="RefSeq" id="WP_305003534.1">
    <property type="nucleotide sequence ID" value="NZ_JAUQUB010000003.1"/>
</dbReference>
<feature type="transmembrane region" description="Helical" evidence="1">
    <location>
        <begin position="60"/>
        <end position="78"/>
    </location>
</feature>
<keyword evidence="1" id="KW-0472">Membrane</keyword>
<proteinExistence type="predicted"/>
<evidence type="ECO:0000256" key="1">
    <source>
        <dbReference type="SAM" id="Phobius"/>
    </source>
</evidence>
<evidence type="ECO:0000313" key="2">
    <source>
        <dbReference type="EMBL" id="MDO7883104.1"/>
    </source>
</evidence>
<feature type="transmembrane region" description="Helical" evidence="1">
    <location>
        <begin position="84"/>
        <end position="108"/>
    </location>
</feature>
<evidence type="ECO:0000313" key="3">
    <source>
        <dbReference type="Proteomes" id="UP001241072"/>
    </source>
</evidence>
<keyword evidence="3" id="KW-1185">Reference proteome</keyword>
<feature type="transmembrane region" description="Helical" evidence="1">
    <location>
        <begin position="120"/>
        <end position="141"/>
    </location>
</feature>
<evidence type="ECO:0008006" key="4">
    <source>
        <dbReference type="Google" id="ProtNLM"/>
    </source>
</evidence>